<gene>
    <name evidence="1" type="ORF">GCM10010841_26920</name>
</gene>
<organism evidence="1 2">
    <name type="scientific">Deinococcus aerophilus</name>
    <dbReference type="NCBI Taxonomy" id="522488"/>
    <lineage>
        <taxon>Bacteria</taxon>
        <taxon>Thermotogati</taxon>
        <taxon>Deinococcota</taxon>
        <taxon>Deinococci</taxon>
        <taxon>Deinococcales</taxon>
        <taxon>Deinococcaceae</taxon>
        <taxon>Deinococcus</taxon>
    </lineage>
</organism>
<dbReference type="EMBL" id="BMOM01000027">
    <property type="protein sequence ID" value="GGM17286.1"/>
    <property type="molecule type" value="Genomic_DNA"/>
</dbReference>
<protein>
    <submittedName>
        <fullName evidence="1">Uncharacterized protein</fullName>
    </submittedName>
</protein>
<evidence type="ECO:0000313" key="2">
    <source>
        <dbReference type="Proteomes" id="UP000661918"/>
    </source>
</evidence>
<name>A0ABQ2GXX1_9DEIO</name>
<comment type="caution">
    <text evidence="1">The sequence shown here is derived from an EMBL/GenBank/DDBJ whole genome shotgun (WGS) entry which is preliminary data.</text>
</comment>
<proteinExistence type="predicted"/>
<dbReference type="Proteomes" id="UP000661918">
    <property type="component" value="Unassembled WGS sequence"/>
</dbReference>
<evidence type="ECO:0000313" key="1">
    <source>
        <dbReference type="EMBL" id="GGM17286.1"/>
    </source>
</evidence>
<keyword evidence="2" id="KW-1185">Reference proteome</keyword>
<sequence>MAGSLLIGRIPVRYDDLALLHRVIAERRELTFPQLTAVLTPRWSYYLSNAATLLKETLSFGVTLGLFECGSERAWDDRTFRTAFPAAGLRATVLQLLTKQGDLAQLAFRGVHDTLVDQGKVYTDVPEVVEVMESSAFGQAFRWNDTKVNFWSQFAHDLGLVIRMPPQRLALSPTTALLRELLPEECGPVRPMLEYWHREYCAVFTRLGDVHEGFARALLRLEAQGHLTLSYASDTVGSVVLCGRRVSHWSAPQGDPDVDPV</sequence>
<accession>A0ABQ2GXX1</accession>
<reference evidence="2" key="1">
    <citation type="journal article" date="2019" name="Int. J. Syst. Evol. Microbiol.">
        <title>The Global Catalogue of Microorganisms (GCM) 10K type strain sequencing project: providing services to taxonomists for standard genome sequencing and annotation.</title>
        <authorList>
            <consortium name="The Broad Institute Genomics Platform"/>
            <consortium name="The Broad Institute Genome Sequencing Center for Infectious Disease"/>
            <person name="Wu L."/>
            <person name="Ma J."/>
        </authorList>
    </citation>
    <scope>NUCLEOTIDE SEQUENCE [LARGE SCALE GENOMIC DNA]</scope>
    <source>
        <strain evidence="2">JCM 15443</strain>
    </source>
</reference>